<protein>
    <submittedName>
        <fullName evidence="1">Uncharacterized protein</fullName>
    </submittedName>
</protein>
<sequence>MHQHLSLESSLTTRLKVKARFVISELEMLGGGGWGDCSAISNPFTREQAGNEMLGGRKRTAAVDASSRPPEPSQIGLNLSGWIHGSGLVIGLGKMMWRVRIHNFWVKLSWPGNSVCHVST</sequence>
<dbReference type="Proteomes" id="UP001497516">
    <property type="component" value="Chromosome 2"/>
</dbReference>
<gene>
    <name evidence="1" type="ORF">LTRI10_LOCUS14156</name>
</gene>
<evidence type="ECO:0000313" key="1">
    <source>
        <dbReference type="EMBL" id="CAL1372133.1"/>
    </source>
</evidence>
<dbReference type="AlphaFoldDB" id="A0AAV2DG13"/>
<organism evidence="1 2">
    <name type="scientific">Linum trigynum</name>
    <dbReference type="NCBI Taxonomy" id="586398"/>
    <lineage>
        <taxon>Eukaryota</taxon>
        <taxon>Viridiplantae</taxon>
        <taxon>Streptophyta</taxon>
        <taxon>Embryophyta</taxon>
        <taxon>Tracheophyta</taxon>
        <taxon>Spermatophyta</taxon>
        <taxon>Magnoliopsida</taxon>
        <taxon>eudicotyledons</taxon>
        <taxon>Gunneridae</taxon>
        <taxon>Pentapetalae</taxon>
        <taxon>rosids</taxon>
        <taxon>fabids</taxon>
        <taxon>Malpighiales</taxon>
        <taxon>Linaceae</taxon>
        <taxon>Linum</taxon>
    </lineage>
</organism>
<keyword evidence="2" id="KW-1185">Reference proteome</keyword>
<proteinExistence type="predicted"/>
<accession>A0AAV2DG13</accession>
<reference evidence="1 2" key="1">
    <citation type="submission" date="2024-04" db="EMBL/GenBank/DDBJ databases">
        <authorList>
            <person name="Fracassetti M."/>
        </authorList>
    </citation>
    <scope>NUCLEOTIDE SEQUENCE [LARGE SCALE GENOMIC DNA]</scope>
</reference>
<name>A0AAV2DG13_9ROSI</name>
<dbReference type="EMBL" id="OZ034815">
    <property type="protein sequence ID" value="CAL1372133.1"/>
    <property type="molecule type" value="Genomic_DNA"/>
</dbReference>
<evidence type="ECO:0000313" key="2">
    <source>
        <dbReference type="Proteomes" id="UP001497516"/>
    </source>
</evidence>